<organism evidence="1">
    <name type="scientific">marine metagenome</name>
    <dbReference type="NCBI Taxonomy" id="408172"/>
    <lineage>
        <taxon>unclassified sequences</taxon>
        <taxon>metagenomes</taxon>
        <taxon>ecological metagenomes</taxon>
    </lineage>
</organism>
<reference evidence="1" key="1">
    <citation type="submission" date="2018-05" db="EMBL/GenBank/DDBJ databases">
        <authorList>
            <person name="Lanie J.A."/>
            <person name="Ng W.-L."/>
            <person name="Kazmierczak K.M."/>
            <person name="Andrzejewski T.M."/>
            <person name="Davidsen T.M."/>
            <person name="Wayne K.J."/>
            <person name="Tettelin H."/>
            <person name="Glass J.I."/>
            <person name="Rusch D."/>
            <person name="Podicherti R."/>
            <person name="Tsui H.-C.T."/>
            <person name="Winkler M.E."/>
        </authorList>
    </citation>
    <scope>NUCLEOTIDE SEQUENCE</scope>
</reference>
<feature type="non-terminal residue" evidence="1">
    <location>
        <position position="61"/>
    </location>
</feature>
<dbReference type="AlphaFoldDB" id="A0A382GEA7"/>
<dbReference type="EMBL" id="UINC01054603">
    <property type="protein sequence ID" value="SVB72511.1"/>
    <property type="molecule type" value="Genomic_DNA"/>
</dbReference>
<name>A0A382GEA7_9ZZZZ</name>
<accession>A0A382GEA7</accession>
<feature type="non-terminal residue" evidence="1">
    <location>
        <position position="1"/>
    </location>
</feature>
<proteinExistence type="predicted"/>
<sequence length="61" mass="6485">PEISGDPPRTAAVHVPLEAASCHLVCSSFQRCQLVSGCRSRQHRRDHHGVVGDDAGASLPI</sequence>
<evidence type="ECO:0000313" key="1">
    <source>
        <dbReference type="EMBL" id="SVB72511.1"/>
    </source>
</evidence>
<gene>
    <name evidence="1" type="ORF">METZ01_LOCUS225365</name>
</gene>
<protein>
    <submittedName>
        <fullName evidence="1">Uncharacterized protein</fullName>
    </submittedName>
</protein>